<dbReference type="InterPro" id="IPR010373">
    <property type="entry name" value="DUF968"/>
</dbReference>
<keyword evidence="5" id="KW-1185">Reference proteome</keyword>
<evidence type="ECO:0000313" key="2">
    <source>
        <dbReference type="EMBL" id="PWC21475.1"/>
    </source>
</evidence>
<dbReference type="Gene3D" id="3.30.50.20">
    <property type="entry name" value="prophage-derive protein ybcO"/>
    <property type="match status" value="1"/>
</dbReference>
<evidence type="ECO:0000313" key="3">
    <source>
        <dbReference type="EMBL" id="QCR04432.1"/>
    </source>
</evidence>
<evidence type="ECO:0000259" key="1">
    <source>
        <dbReference type="SMART" id="SM00507"/>
    </source>
</evidence>
<accession>A0A2U1UIG6</accession>
<name>A0A2U1UIG6_9GAMM</name>
<dbReference type="Pfam" id="PF06147">
    <property type="entry name" value="DUF968"/>
    <property type="match status" value="1"/>
</dbReference>
<dbReference type="Proteomes" id="UP000295985">
    <property type="component" value="Unassembled WGS sequence"/>
</dbReference>
<reference evidence="3 5" key="2">
    <citation type="submission" date="2018-11" db="EMBL/GenBank/DDBJ databases">
        <title>Genome sequences of Brenneria nigrifluens and Brenneria rubrifaciens.</title>
        <authorList>
            <person name="Poret-Peterson A.T."/>
            <person name="McClean A.E."/>
            <person name="Kluepfel D.A."/>
        </authorList>
    </citation>
    <scope>NUCLEOTIDE SEQUENCE [LARGE SCALE GENOMIC DNA]</scope>
    <source>
        <strain evidence="3 5">ATCC 13028</strain>
    </source>
</reference>
<evidence type="ECO:0000313" key="4">
    <source>
        <dbReference type="Proteomes" id="UP000295985"/>
    </source>
</evidence>
<dbReference type="AlphaFoldDB" id="A0A2U1UIG6"/>
<dbReference type="EMBL" id="CP034036">
    <property type="protein sequence ID" value="QCR04432.1"/>
    <property type="molecule type" value="Genomic_DNA"/>
</dbReference>
<feature type="domain" description="HNH nuclease" evidence="1">
    <location>
        <begin position="34"/>
        <end position="83"/>
    </location>
</feature>
<dbReference type="SMART" id="SM00507">
    <property type="entry name" value="HNHc"/>
    <property type="match status" value="1"/>
</dbReference>
<dbReference type="InterPro" id="IPR003615">
    <property type="entry name" value="HNH_nuc"/>
</dbReference>
<dbReference type="OrthoDB" id="6700725at2"/>
<protein>
    <submittedName>
        <fullName evidence="2">DUF968 domain-containing protein</fullName>
    </submittedName>
</protein>
<gene>
    <name evidence="2" type="ORF">DDT54_18755</name>
    <name evidence="3" type="ORF">EH206_09755</name>
</gene>
<reference evidence="2 4" key="1">
    <citation type="submission" date="2018-04" db="EMBL/GenBank/DDBJ databases">
        <title>Brenneria corticis sp.nov.</title>
        <authorList>
            <person name="Li Y."/>
        </authorList>
    </citation>
    <scope>NUCLEOTIDE SEQUENCE [LARGE SCALE GENOMIC DNA]</scope>
    <source>
        <strain evidence="2 4">LMG 2694</strain>
    </source>
</reference>
<evidence type="ECO:0000313" key="5">
    <source>
        <dbReference type="Proteomes" id="UP000303847"/>
    </source>
</evidence>
<sequence length="127" mass="13938">MNTQVTPVLALAIDEEPPAGFMLLPKLARWECDKYTRWVKSQQCCGCGNPADDPHHIIGHGMGGMGTKPHDLFTIPLCRDCHNALHRDAKSWEAEHGSQVDLLFHFLNRALGIGAITVGRLKGAKNA</sequence>
<organism evidence="2 4">
    <name type="scientific">Brenneria nigrifluens DSM 30175 = ATCC 13028</name>
    <dbReference type="NCBI Taxonomy" id="1121120"/>
    <lineage>
        <taxon>Bacteria</taxon>
        <taxon>Pseudomonadati</taxon>
        <taxon>Pseudomonadota</taxon>
        <taxon>Gammaproteobacteria</taxon>
        <taxon>Enterobacterales</taxon>
        <taxon>Pectobacteriaceae</taxon>
        <taxon>Brenneria</taxon>
    </lineage>
</organism>
<dbReference type="EMBL" id="QDKK01000037">
    <property type="protein sequence ID" value="PWC21475.1"/>
    <property type="molecule type" value="Genomic_DNA"/>
</dbReference>
<proteinExistence type="predicted"/>
<dbReference type="Proteomes" id="UP000303847">
    <property type="component" value="Chromosome"/>
</dbReference>